<dbReference type="RefSeq" id="WP_226574023.1">
    <property type="nucleotide sequence ID" value="NZ_BLAY01000004.1"/>
</dbReference>
<organism evidence="2 3">
    <name type="scientific">Microseira wollei NIES-4236</name>
    <dbReference type="NCBI Taxonomy" id="2530354"/>
    <lineage>
        <taxon>Bacteria</taxon>
        <taxon>Bacillati</taxon>
        <taxon>Cyanobacteriota</taxon>
        <taxon>Cyanophyceae</taxon>
        <taxon>Oscillatoriophycideae</taxon>
        <taxon>Aerosakkonematales</taxon>
        <taxon>Aerosakkonemataceae</taxon>
        <taxon>Microseira</taxon>
    </lineage>
</organism>
<dbReference type="EMBL" id="BLAY01000004">
    <property type="protein sequence ID" value="GET35719.1"/>
    <property type="molecule type" value="Genomic_DNA"/>
</dbReference>
<keyword evidence="1" id="KW-1133">Transmembrane helix</keyword>
<name>A0AAV3X149_9CYAN</name>
<protein>
    <recommendedName>
        <fullName evidence="4">EamA domain-containing protein</fullName>
    </recommendedName>
</protein>
<feature type="transmembrane region" description="Helical" evidence="1">
    <location>
        <begin position="9"/>
        <end position="30"/>
    </location>
</feature>
<dbReference type="Proteomes" id="UP001050975">
    <property type="component" value="Unassembled WGS sequence"/>
</dbReference>
<keyword evidence="3" id="KW-1185">Reference proteome</keyword>
<accession>A0AAV3X149</accession>
<proteinExistence type="predicted"/>
<keyword evidence="1" id="KW-0472">Membrane</keyword>
<dbReference type="AlphaFoldDB" id="A0AAV3X149"/>
<reference evidence="2" key="1">
    <citation type="submission" date="2019-10" db="EMBL/GenBank/DDBJ databases">
        <title>Draft genome sequece of Microseira wollei NIES-4236.</title>
        <authorList>
            <person name="Yamaguchi H."/>
            <person name="Suzuki S."/>
            <person name="Kawachi M."/>
        </authorList>
    </citation>
    <scope>NUCLEOTIDE SEQUENCE</scope>
    <source>
        <strain evidence="2">NIES-4236</strain>
    </source>
</reference>
<keyword evidence="1" id="KW-0812">Transmembrane</keyword>
<comment type="caution">
    <text evidence="2">The sequence shown here is derived from an EMBL/GenBank/DDBJ whole genome shotgun (WGS) entry which is preliminary data.</text>
</comment>
<evidence type="ECO:0000313" key="3">
    <source>
        <dbReference type="Proteomes" id="UP001050975"/>
    </source>
</evidence>
<evidence type="ECO:0008006" key="4">
    <source>
        <dbReference type="Google" id="ProtNLM"/>
    </source>
</evidence>
<gene>
    <name evidence="2" type="ORF">MiSe_04640</name>
</gene>
<evidence type="ECO:0000313" key="2">
    <source>
        <dbReference type="EMBL" id="GET35719.1"/>
    </source>
</evidence>
<sequence length="65" mass="7068">MWVLTKQSNLLAIVAILVSVGTCAFVPILIRSSQTEVGPDATIFNRYLIATTVLLLWNGLGTAHR</sequence>
<evidence type="ECO:0000256" key="1">
    <source>
        <dbReference type="SAM" id="Phobius"/>
    </source>
</evidence>
<feature type="transmembrane region" description="Helical" evidence="1">
    <location>
        <begin position="42"/>
        <end position="60"/>
    </location>
</feature>